<dbReference type="SUPFAM" id="SSF50685">
    <property type="entry name" value="Barwin-like endoglucanases"/>
    <property type="match status" value="1"/>
</dbReference>
<dbReference type="PANTHER" id="PTHR31836:SF28">
    <property type="entry name" value="SRCR DOMAIN-CONTAINING PROTEIN-RELATED"/>
    <property type="match status" value="1"/>
</dbReference>
<name>A0AA38X6I4_9EURO</name>
<dbReference type="CDD" id="cd22191">
    <property type="entry name" value="DPBB_RlpA_EXP_N-like"/>
    <property type="match status" value="1"/>
</dbReference>
<dbReference type="InterPro" id="IPR051477">
    <property type="entry name" value="Expansin_CellWall"/>
</dbReference>
<keyword evidence="4" id="KW-1185">Reference proteome</keyword>
<accession>A0AA38X6I4</accession>
<evidence type="ECO:0000256" key="1">
    <source>
        <dbReference type="ARBA" id="ARBA00022729"/>
    </source>
</evidence>
<reference evidence="3" key="1">
    <citation type="submission" date="2022-10" db="EMBL/GenBank/DDBJ databases">
        <title>Culturing micro-colonial fungi from biological soil crusts in the Mojave desert and describing Neophaeococcomyces mojavensis, and introducing the new genera and species Taxawa tesnikishii.</title>
        <authorList>
            <person name="Kurbessoian T."/>
            <person name="Stajich J.E."/>
        </authorList>
    </citation>
    <scope>NUCLEOTIDE SEQUENCE</scope>
    <source>
        <strain evidence="3">TK_41</strain>
    </source>
</reference>
<dbReference type="Proteomes" id="UP001172673">
    <property type="component" value="Unassembled WGS sequence"/>
</dbReference>
<evidence type="ECO:0000313" key="3">
    <source>
        <dbReference type="EMBL" id="KAJ9607719.1"/>
    </source>
</evidence>
<evidence type="ECO:0000256" key="2">
    <source>
        <dbReference type="SAM" id="SignalP"/>
    </source>
</evidence>
<evidence type="ECO:0000313" key="4">
    <source>
        <dbReference type="Proteomes" id="UP001172673"/>
    </source>
</evidence>
<keyword evidence="1 2" id="KW-0732">Signal</keyword>
<protein>
    <recommendedName>
        <fullName evidence="5">Allergen Asp f 7</fullName>
    </recommendedName>
</protein>
<sequence length="267" mass="26758">MAVLKNIVIAAAVLTPLVAAVPMPGDVKRALYTNTVTEIAWVTVEETTTVWVDSAAPTPPPAASAAPASVTSSVPAAPSVDVTWSSTTFATLAAAPQAPPSSVPTVAPAAAYSAPAEPAPAPSSTVVPIPAPAASSSAPASLIAPMVNSQPRSSVANGMCTGSGDACQGDVTHWDGGLGACGWNVNSDSDMQIALPFEFMGTQSNGNPYCGRSVTLFNPTSGATVQATVGDKCMGCTGRSIDCTNALFNAIVPGGDGRVSGIEWWLN</sequence>
<proteinExistence type="predicted"/>
<evidence type="ECO:0008006" key="5">
    <source>
        <dbReference type="Google" id="ProtNLM"/>
    </source>
</evidence>
<dbReference type="EMBL" id="JAPDRK010000011">
    <property type="protein sequence ID" value="KAJ9607719.1"/>
    <property type="molecule type" value="Genomic_DNA"/>
</dbReference>
<gene>
    <name evidence="3" type="ORF">H2200_007797</name>
</gene>
<organism evidence="3 4">
    <name type="scientific">Cladophialophora chaetospira</name>
    <dbReference type="NCBI Taxonomy" id="386627"/>
    <lineage>
        <taxon>Eukaryota</taxon>
        <taxon>Fungi</taxon>
        <taxon>Dikarya</taxon>
        <taxon>Ascomycota</taxon>
        <taxon>Pezizomycotina</taxon>
        <taxon>Eurotiomycetes</taxon>
        <taxon>Chaetothyriomycetidae</taxon>
        <taxon>Chaetothyriales</taxon>
        <taxon>Herpotrichiellaceae</taxon>
        <taxon>Cladophialophora</taxon>
    </lineage>
</organism>
<dbReference type="InterPro" id="IPR036908">
    <property type="entry name" value="RlpA-like_sf"/>
</dbReference>
<feature type="signal peptide" evidence="2">
    <location>
        <begin position="1"/>
        <end position="20"/>
    </location>
</feature>
<dbReference type="Gene3D" id="2.40.40.10">
    <property type="entry name" value="RlpA-like domain"/>
    <property type="match status" value="1"/>
</dbReference>
<feature type="chain" id="PRO_5041259457" description="Allergen Asp f 7" evidence="2">
    <location>
        <begin position="21"/>
        <end position="267"/>
    </location>
</feature>
<dbReference type="PANTHER" id="PTHR31836">
    <property type="match status" value="1"/>
</dbReference>
<comment type="caution">
    <text evidence="3">The sequence shown here is derived from an EMBL/GenBank/DDBJ whole genome shotgun (WGS) entry which is preliminary data.</text>
</comment>
<dbReference type="AlphaFoldDB" id="A0AA38X6I4"/>